<dbReference type="RefSeq" id="WP_139096619.1">
    <property type="nucleotide sequence ID" value="NZ_VDFW01000007.1"/>
</dbReference>
<evidence type="ECO:0000256" key="3">
    <source>
        <dbReference type="ARBA" id="ARBA00023000"/>
    </source>
</evidence>
<dbReference type="GO" id="GO:0046872">
    <property type="term" value="F:metal ion binding"/>
    <property type="evidence" value="ECO:0007669"/>
    <property type="project" value="UniProtKB-KW"/>
</dbReference>
<dbReference type="Gene3D" id="2.170.16.10">
    <property type="entry name" value="Hedgehog/Intein (Hint) domain"/>
    <property type="match status" value="2"/>
</dbReference>
<sequence length="607" mass="66013">MRWDGQRAGGDNRRDPQQALLGLDGLVRSVRPPEFSGVTFHEVRARSVLNRVPGTSRMSFDWTVNPYRGCSHSCVYCLGGETRILMGDGRTKALAELRTGDEIYGTGPGRLVRTKVLAHWRTVKPAFRVRLADGTELVASRDHRFLARQGWVYVRDLAVGERLLGTGPFVSPPTESAGYRAGYLHAMRGRLAFGHAEALDRTARYLAEPSTAEPGEGWREGFLAGAFDADGGCAHGAVCVASADHDLIEEFCLALKHFGFEFDLAGAGSGVRVVRLGGGLAEQLRFLHTADPATRSKLSLEGLPVAAGAAVVSVEPAGTKQLYDITTGTGDFIANGVVSHNCFARNTHTYLEFDAGHDFDSQVVVKINAPEVLAAQLRRPGWRREHVAMGTNTDPYQRAEGRYRLMPGIIGALAGSGTPFSILTKGTTMSRDIPLLRSVSTEVDVGLAVSIALLDRDLQRSAEPGTPSPQARLELVRRVREAGLRCGVLLAPILPGLTDSTEQLDALLAAVAEAGATSATPLALHLRPGAREWYARWLAREHPELVPRYREIYGRGSYAAGRYQRLLTARIGPLLRRYGFGRDDDTRRIPGPREADSAPQPEQMKLL</sequence>
<dbReference type="GO" id="GO:0016539">
    <property type="term" value="P:intein-mediated protein splicing"/>
    <property type="evidence" value="ECO:0007669"/>
    <property type="project" value="InterPro"/>
</dbReference>
<dbReference type="Gene3D" id="3.80.30.30">
    <property type="match status" value="1"/>
</dbReference>
<dbReference type="NCBIfam" id="NF038136">
    <property type="entry name" value="rSAM_Rv_intein"/>
    <property type="match status" value="1"/>
</dbReference>
<keyword evidence="2" id="KW-0068">Autocatalytic cleavage</keyword>
<organism evidence="9 10">
    <name type="scientific">Amycolatopsis alkalitolerans</name>
    <dbReference type="NCBI Taxonomy" id="2547244"/>
    <lineage>
        <taxon>Bacteria</taxon>
        <taxon>Bacillati</taxon>
        <taxon>Actinomycetota</taxon>
        <taxon>Actinomycetes</taxon>
        <taxon>Pseudonocardiales</taxon>
        <taxon>Pseudonocardiaceae</taxon>
        <taxon>Amycolatopsis</taxon>
    </lineage>
</organism>
<dbReference type="InterPro" id="IPR040086">
    <property type="entry name" value="MJ0683-like"/>
</dbReference>
<feature type="domain" description="Hint" evidence="7">
    <location>
        <begin position="306"/>
        <end position="347"/>
    </location>
</feature>
<keyword evidence="10" id="KW-1185">Reference proteome</keyword>
<dbReference type="NCBIfam" id="TIGR01443">
    <property type="entry name" value="intein_Cterm"/>
    <property type="match status" value="1"/>
</dbReference>
<keyword evidence="1" id="KW-0479">Metal-binding</keyword>
<dbReference type="PANTHER" id="PTHR43432:SF3">
    <property type="entry name" value="SLR0285 PROTEIN"/>
    <property type="match status" value="1"/>
</dbReference>
<dbReference type="PROSITE" id="PS50818">
    <property type="entry name" value="INTEIN_C_TER"/>
    <property type="match status" value="1"/>
</dbReference>
<feature type="region of interest" description="Disordered" evidence="6">
    <location>
        <begin position="582"/>
        <end position="607"/>
    </location>
</feature>
<keyword evidence="5" id="KW-0411">Iron-sulfur</keyword>
<evidence type="ECO:0000259" key="8">
    <source>
        <dbReference type="SMART" id="SM00306"/>
    </source>
</evidence>
<dbReference type="GO" id="GO:0004519">
    <property type="term" value="F:endonuclease activity"/>
    <property type="evidence" value="ECO:0007669"/>
    <property type="project" value="InterPro"/>
</dbReference>
<feature type="domain" description="Hint" evidence="8">
    <location>
        <begin position="75"/>
        <end position="167"/>
    </location>
</feature>
<dbReference type="InterPro" id="IPR003587">
    <property type="entry name" value="Hint_dom_N"/>
</dbReference>
<reference evidence="9 10" key="1">
    <citation type="submission" date="2019-06" db="EMBL/GenBank/DDBJ databases">
        <title>Amycolatopsis alkalitolerans sp. nov., isolated from Gastrodia elata Blume.</title>
        <authorList>
            <person name="Narsing Rao M.P."/>
            <person name="Li W.J."/>
        </authorList>
    </citation>
    <scope>NUCLEOTIDE SEQUENCE [LARGE SCALE GENOMIC DNA]</scope>
    <source>
        <strain evidence="9 10">SYSUP0005</strain>
    </source>
</reference>
<dbReference type="Pfam" id="PF04055">
    <property type="entry name" value="Radical_SAM"/>
    <property type="match status" value="1"/>
</dbReference>
<dbReference type="SMART" id="SM00306">
    <property type="entry name" value="HintN"/>
    <property type="match status" value="1"/>
</dbReference>
<keyword evidence="3" id="KW-0651">Protein splicing</keyword>
<dbReference type="SUPFAM" id="SSF55608">
    <property type="entry name" value="Homing endonucleases"/>
    <property type="match status" value="1"/>
</dbReference>
<dbReference type="SUPFAM" id="SSF51294">
    <property type="entry name" value="Hedgehog/intein (Hint) domain"/>
    <property type="match status" value="1"/>
</dbReference>
<evidence type="ECO:0000256" key="6">
    <source>
        <dbReference type="SAM" id="MobiDB-lite"/>
    </source>
</evidence>
<dbReference type="CDD" id="cd00081">
    <property type="entry name" value="Hint"/>
    <property type="match status" value="1"/>
</dbReference>
<dbReference type="NCBIfam" id="TIGR01445">
    <property type="entry name" value="intein_Nterm"/>
    <property type="match status" value="1"/>
</dbReference>
<evidence type="ECO:0000313" key="9">
    <source>
        <dbReference type="EMBL" id="TNC27011.1"/>
    </source>
</evidence>
<evidence type="ECO:0000256" key="1">
    <source>
        <dbReference type="ARBA" id="ARBA00022723"/>
    </source>
</evidence>
<dbReference type="SMART" id="SM00305">
    <property type="entry name" value="HintC"/>
    <property type="match status" value="1"/>
</dbReference>
<evidence type="ECO:0000256" key="2">
    <source>
        <dbReference type="ARBA" id="ARBA00022813"/>
    </source>
</evidence>
<dbReference type="EMBL" id="VDFW01000007">
    <property type="protein sequence ID" value="TNC27011.1"/>
    <property type="molecule type" value="Genomic_DNA"/>
</dbReference>
<dbReference type="AlphaFoldDB" id="A0A5C4M5Y7"/>
<dbReference type="Pfam" id="PF14528">
    <property type="entry name" value="LAGLIDADG_3"/>
    <property type="match status" value="1"/>
</dbReference>
<name>A0A5C4M5Y7_9PSEU</name>
<evidence type="ECO:0000313" key="10">
    <source>
        <dbReference type="Proteomes" id="UP000305546"/>
    </source>
</evidence>
<gene>
    <name evidence="9" type="ORF">FG385_11335</name>
</gene>
<dbReference type="GO" id="GO:0051536">
    <property type="term" value="F:iron-sulfur cluster binding"/>
    <property type="evidence" value="ECO:0007669"/>
    <property type="project" value="UniProtKB-KW"/>
</dbReference>
<dbReference type="InterPro" id="IPR003586">
    <property type="entry name" value="Hint_dom_C"/>
</dbReference>
<dbReference type="InterPro" id="IPR027434">
    <property type="entry name" value="Homing_endonucl"/>
</dbReference>
<dbReference type="InterPro" id="IPR006141">
    <property type="entry name" value="Intein_N"/>
</dbReference>
<dbReference type="PANTHER" id="PTHR43432">
    <property type="entry name" value="SLR0285 PROTEIN"/>
    <property type="match status" value="1"/>
</dbReference>
<dbReference type="InterPro" id="IPR007197">
    <property type="entry name" value="rSAM"/>
</dbReference>
<evidence type="ECO:0000256" key="4">
    <source>
        <dbReference type="ARBA" id="ARBA00023004"/>
    </source>
</evidence>
<dbReference type="PROSITE" id="PS50817">
    <property type="entry name" value="INTEIN_N_TER"/>
    <property type="match status" value="1"/>
</dbReference>
<evidence type="ECO:0000256" key="5">
    <source>
        <dbReference type="ARBA" id="ARBA00023014"/>
    </source>
</evidence>
<proteinExistence type="predicted"/>
<dbReference type="OrthoDB" id="9785699at2"/>
<dbReference type="InterPro" id="IPR030934">
    <property type="entry name" value="Intein_C"/>
</dbReference>
<protein>
    <submittedName>
        <fullName evidence="9">Radical SAM protein</fullName>
    </submittedName>
</protein>
<comment type="caution">
    <text evidence="9">The sequence shown here is derived from an EMBL/GenBank/DDBJ whole genome shotgun (WGS) entry which is preliminary data.</text>
</comment>
<dbReference type="NCBIfam" id="NF038135">
    <property type="entry name" value="rSAM_Rv2578c"/>
    <property type="match status" value="1"/>
</dbReference>
<feature type="compositionally biased region" description="Basic and acidic residues" evidence="6">
    <location>
        <begin position="582"/>
        <end position="596"/>
    </location>
</feature>
<accession>A0A5C4M5Y7</accession>
<evidence type="ECO:0000259" key="7">
    <source>
        <dbReference type="SMART" id="SM00305"/>
    </source>
</evidence>
<dbReference type="Proteomes" id="UP000305546">
    <property type="component" value="Unassembled WGS sequence"/>
</dbReference>
<dbReference type="InterPro" id="IPR004860">
    <property type="entry name" value="LAGLIDADG_dom"/>
</dbReference>
<dbReference type="InterPro" id="IPR036844">
    <property type="entry name" value="Hint_dom_sf"/>
</dbReference>
<keyword evidence="4" id="KW-0408">Iron</keyword>